<reference evidence="1" key="1">
    <citation type="submission" date="2021-02" db="EMBL/GenBank/DDBJ databases">
        <title>Comparative genomics reveals that relaxation of natural selection precedes convergent phenotypic evolution of cavefish.</title>
        <authorList>
            <person name="Peng Z."/>
        </authorList>
    </citation>
    <scope>NUCLEOTIDE SEQUENCE</scope>
    <source>
        <tissue evidence="1">Muscle</tissue>
    </source>
</reference>
<organism evidence="1 2">
    <name type="scientific">Triplophysa rosa</name>
    <name type="common">Cave loach</name>
    <dbReference type="NCBI Taxonomy" id="992332"/>
    <lineage>
        <taxon>Eukaryota</taxon>
        <taxon>Metazoa</taxon>
        <taxon>Chordata</taxon>
        <taxon>Craniata</taxon>
        <taxon>Vertebrata</taxon>
        <taxon>Euteleostomi</taxon>
        <taxon>Actinopterygii</taxon>
        <taxon>Neopterygii</taxon>
        <taxon>Teleostei</taxon>
        <taxon>Ostariophysi</taxon>
        <taxon>Cypriniformes</taxon>
        <taxon>Nemacheilidae</taxon>
        <taxon>Triplophysa</taxon>
    </lineage>
</organism>
<dbReference type="EMBL" id="JAFHDT010000002">
    <property type="protein sequence ID" value="KAI7812406.1"/>
    <property type="molecule type" value="Genomic_DNA"/>
</dbReference>
<dbReference type="AlphaFoldDB" id="A0A9W7X1V0"/>
<evidence type="ECO:0000313" key="2">
    <source>
        <dbReference type="Proteomes" id="UP001059041"/>
    </source>
</evidence>
<keyword evidence="2" id="KW-1185">Reference proteome</keyword>
<gene>
    <name evidence="1" type="ORF">IRJ41_001398</name>
</gene>
<dbReference type="Proteomes" id="UP001059041">
    <property type="component" value="Linkage Group LG2"/>
</dbReference>
<comment type="caution">
    <text evidence="1">The sequence shown here is derived from an EMBL/GenBank/DDBJ whole genome shotgun (WGS) entry which is preliminary data.</text>
</comment>
<protein>
    <submittedName>
        <fullName evidence="1">NADH dehydrogenase</fullName>
    </submittedName>
</protein>
<proteinExistence type="predicted"/>
<name>A0A9W7X1V0_TRIRA</name>
<sequence length="187" mass="21414">MMEMCVPGGPLIKTTRDLAPYFRQKHQTLCCPKEEMWMRIYPRESALPIAHQKPSPPPAVKEKCQSNKAMRSVEKLGYDTDYLLKSNADQFLNWFDVCFEKFALNAFYHYAVKNNVWTRCVAVQLTYDVNMASSMSLFGLSRFISLTSVTKTFVNPARSVSTSGWRLVDQQGQGSQLITVDEKLRPK</sequence>
<accession>A0A9W7X1V0</accession>
<evidence type="ECO:0000313" key="1">
    <source>
        <dbReference type="EMBL" id="KAI7812406.1"/>
    </source>
</evidence>